<dbReference type="Gene3D" id="3.30.200.20">
    <property type="entry name" value="Phosphorylase Kinase, domain 1"/>
    <property type="match status" value="1"/>
</dbReference>
<comment type="caution">
    <text evidence="2">The sequence shown here is derived from an EMBL/GenBank/DDBJ whole genome shotgun (WGS) entry which is preliminary data.</text>
</comment>
<dbReference type="InterPro" id="IPR011009">
    <property type="entry name" value="Kinase-like_dom_sf"/>
</dbReference>
<keyword evidence="1" id="KW-0547">Nucleotide-binding</keyword>
<dbReference type="PANTHER" id="PTHR31354:SF7">
    <property type="entry name" value="OS09G0392000 PROTEIN"/>
    <property type="match status" value="1"/>
</dbReference>
<proteinExistence type="predicted"/>
<gene>
    <name evidence="2" type="ORF">V6N12_073980</name>
</gene>
<keyword evidence="1" id="KW-0067">ATP-binding</keyword>
<accession>A0ABR1ZYI6</accession>
<keyword evidence="3" id="KW-1185">Reference proteome</keyword>
<feature type="binding site" evidence="1">
    <location>
        <position position="229"/>
    </location>
    <ligand>
        <name>ATP</name>
        <dbReference type="ChEBI" id="CHEBI:30616"/>
    </ligand>
</feature>
<dbReference type="Proteomes" id="UP001472677">
    <property type="component" value="Unassembled WGS sequence"/>
</dbReference>
<reference evidence="2 3" key="1">
    <citation type="journal article" date="2024" name="G3 (Bethesda)">
        <title>Genome assembly of Hibiscus sabdariffa L. provides insights into metabolisms of medicinal natural products.</title>
        <authorList>
            <person name="Kim T."/>
        </authorList>
    </citation>
    <scope>NUCLEOTIDE SEQUENCE [LARGE SCALE GENOMIC DNA]</scope>
    <source>
        <strain evidence="2">TK-2024</strain>
        <tissue evidence="2">Old leaves</tissue>
    </source>
</reference>
<evidence type="ECO:0008006" key="4">
    <source>
        <dbReference type="Google" id="ProtNLM"/>
    </source>
</evidence>
<dbReference type="EMBL" id="JBBPBM010001264">
    <property type="protein sequence ID" value="KAK8485645.1"/>
    <property type="molecule type" value="Genomic_DNA"/>
</dbReference>
<dbReference type="PANTHER" id="PTHR31354">
    <property type="entry name" value="OS01G0793500 PROTEIN"/>
    <property type="match status" value="1"/>
</dbReference>
<name>A0ABR1ZYI6_9ROSI</name>
<dbReference type="PROSITE" id="PS00107">
    <property type="entry name" value="PROTEIN_KINASE_ATP"/>
    <property type="match status" value="1"/>
</dbReference>
<evidence type="ECO:0000256" key="1">
    <source>
        <dbReference type="PROSITE-ProRule" id="PRU10141"/>
    </source>
</evidence>
<protein>
    <recommendedName>
        <fullName evidence="4">Protein kinase domain-containing protein</fullName>
    </recommendedName>
</protein>
<sequence>MSEPKKNDIEDTESMVKGKTQILDFAEYDDQLQASQLREQTSDLRKIWDLYEPVMEDAHPMRGTVGPPQVRGMVTSSQINVKVVELSEVELELVKNIGLHDIIMNQLLTKMDDHSVSATSYRVSWDYYFSAREHRLKFVSWGELDESGYIKQHGISVILTLPGILGPKNEKGKEIKTKQLDITNVGFRTAGGSVQIIKDNDIKEVWEIGSGTFGTVCHGKWLGIYVAIKRINDRCFVEKSSVGCVAIDQIHNESEDLMVE</sequence>
<evidence type="ECO:0000313" key="2">
    <source>
        <dbReference type="EMBL" id="KAK8485645.1"/>
    </source>
</evidence>
<dbReference type="SUPFAM" id="SSF56112">
    <property type="entry name" value="Protein kinase-like (PK-like)"/>
    <property type="match status" value="1"/>
</dbReference>
<evidence type="ECO:0000313" key="3">
    <source>
        <dbReference type="Proteomes" id="UP001472677"/>
    </source>
</evidence>
<dbReference type="InterPro" id="IPR017441">
    <property type="entry name" value="Protein_kinase_ATP_BS"/>
</dbReference>
<organism evidence="2 3">
    <name type="scientific">Hibiscus sabdariffa</name>
    <name type="common">roselle</name>
    <dbReference type="NCBI Taxonomy" id="183260"/>
    <lineage>
        <taxon>Eukaryota</taxon>
        <taxon>Viridiplantae</taxon>
        <taxon>Streptophyta</taxon>
        <taxon>Embryophyta</taxon>
        <taxon>Tracheophyta</taxon>
        <taxon>Spermatophyta</taxon>
        <taxon>Magnoliopsida</taxon>
        <taxon>eudicotyledons</taxon>
        <taxon>Gunneridae</taxon>
        <taxon>Pentapetalae</taxon>
        <taxon>rosids</taxon>
        <taxon>malvids</taxon>
        <taxon>Malvales</taxon>
        <taxon>Malvaceae</taxon>
        <taxon>Malvoideae</taxon>
        <taxon>Hibiscus</taxon>
    </lineage>
</organism>